<evidence type="ECO:0000313" key="2">
    <source>
        <dbReference type="EMBL" id="NYF54284.1"/>
    </source>
</evidence>
<evidence type="ECO:0000313" key="3">
    <source>
        <dbReference type="Proteomes" id="UP000631553"/>
    </source>
</evidence>
<keyword evidence="3" id="KW-1185">Reference proteome</keyword>
<evidence type="ECO:0000256" key="1">
    <source>
        <dbReference type="SAM" id="MobiDB-lite"/>
    </source>
</evidence>
<gene>
    <name evidence="2" type="ORF">HDA35_000115</name>
</gene>
<protein>
    <submittedName>
        <fullName evidence="2">Uncharacterized protein</fullName>
    </submittedName>
</protein>
<accession>A0ABX2RFY8</accession>
<proteinExistence type="predicted"/>
<name>A0ABX2RFY8_9ACTN</name>
<reference evidence="2 3" key="1">
    <citation type="submission" date="2020-07" db="EMBL/GenBank/DDBJ databases">
        <title>Sequencing the genomes of 1000 actinobacteria strains.</title>
        <authorList>
            <person name="Klenk H.-P."/>
        </authorList>
    </citation>
    <scope>NUCLEOTIDE SEQUENCE [LARGE SCALE GENOMIC DNA]</scope>
    <source>
        <strain evidence="2 3">DSM 43814</strain>
    </source>
</reference>
<feature type="region of interest" description="Disordered" evidence="1">
    <location>
        <begin position="1"/>
        <end position="69"/>
    </location>
</feature>
<comment type="caution">
    <text evidence="2">The sequence shown here is derived from an EMBL/GenBank/DDBJ whole genome shotgun (WGS) entry which is preliminary data.</text>
</comment>
<dbReference type="EMBL" id="JACCCQ010000001">
    <property type="protein sequence ID" value="NYF54284.1"/>
    <property type="molecule type" value="Genomic_DNA"/>
</dbReference>
<sequence length="69" mass="7082">MTEPVPSGPGRFPRGAGAPDRSVRSGSGADAPVSDMTVRHIYDSQAYRSPTLSSVEPAVGTRSPAGAVR</sequence>
<dbReference type="Proteomes" id="UP000631553">
    <property type="component" value="Unassembled WGS sequence"/>
</dbReference>
<feature type="compositionally biased region" description="Low complexity" evidence="1">
    <location>
        <begin position="8"/>
        <end position="19"/>
    </location>
</feature>
<organism evidence="2 3">
    <name type="scientific">Micromonospora purpureochromogenes</name>
    <dbReference type="NCBI Taxonomy" id="47872"/>
    <lineage>
        <taxon>Bacteria</taxon>
        <taxon>Bacillati</taxon>
        <taxon>Actinomycetota</taxon>
        <taxon>Actinomycetes</taxon>
        <taxon>Micromonosporales</taxon>
        <taxon>Micromonosporaceae</taxon>
        <taxon>Micromonospora</taxon>
    </lineage>
</organism>